<proteinExistence type="predicted"/>
<evidence type="ECO:0000313" key="2">
    <source>
        <dbReference type="EMBL" id="PKC69123.1"/>
    </source>
</evidence>
<organism evidence="2 3">
    <name type="scientific">Rhizophagus irregularis</name>
    <dbReference type="NCBI Taxonomy" id="588596"/>
    <lineage>
        <taxon>Eukaryota</taxon>
        <taxon>Fungi</taxon>
        <taxon>Fungi incertae sedis</taxon>
        <taxon>Mucoromycota</taxon>
        <taxon>Glomeromycotina</taxon>
        <taxon>Glomeromycetes</taxon>
        <taxon>Glomerales</taxon>
        <taxon>Glomeraceae</taxon>
        <taxon>Rhizophagus</taxon>
    </lineage>
</organism>
<name>A0A2I1EMJ7_9GLOM</name>
<dbReference type="VEuPathDB" id="FungiDB:RhiirFUN_007038"/>
<gene>
    <name evidence="2" type="ORF">RhiirA1_392363</name>
</gene>
<dbReference type="OrthoDB" id="2432824at2759"/>
<reference evidence="2 3" key="2">
    <citation type="submission" date="2017-10" db="EMBL/GenBank/DDBJ databases">
        <title>Genome analyses suggest a sexual origin of heterokaryosis in a supposedly ancient asexual fungus.</title>
        <authorList>
            <person name="Corradi N."/>
            <person name="Sedzielewska K."/>
            <person name="Noel J."/>
            <person name="Charron P."/>
            <person name="Farinelli L."/>
            <person name="Marton T."/>
            <person name="Kruger M."/>
            <person name="Pelin A."/>
            <person name="Brachmann A."/>
            <person name="Corradi N."/>
        </authorList>
    </citation>
    <scope>NUCLEOTIDE SEQUENCE [LARGE SCALE GENOMIC DNA]</scope>
    <source>
        <strain evidence="2 3">A1</strain>
    </source>
</reference>
<dbReference type="VEuPathDB" id="FungiDB:RhiirA1_392363"/>
<protein>
    <recommendedName>
        <fullName evidence="1">DNA-directed DNA polymerase family B exonuclease domain-containing protein</fullName>
    </recommendedName>
</protein>
<comment type="caution">
    <text evidence="2">The sequence shown here is derived from an EMBL/GenBank/DDBJ whole genome shotgun (WGS) entry which is preliminary data.</text>
</comment>
<dbReference type="GO" id="GO:0003676">
    <property type="term" value="F:nucleic acid binding"/>
    <property type="evidence" value="ECO:0007669"/>
    <property type="project" value="InterPro"/>
</dbReference>
<dbReference type="SUPFAM" id="SSF53098">
    <property type="entry name" value="Ribonuclease H-like"/>
    <property type="match status" value="1"/>
</dbReference>
<feature type="domain" description="DNA-directed DNA polymerase family B exonuclease" evidence="1">
    <location>
        <begin position="32"/>
        <end position="147"/>
    </location>
</feature>
<dbReference type="EMBL" id="LLXH01000293">
    <property type="protein sequence ID" value="PKC69123.1"/>
    <property type="molecule type" value="Genomic_DNA"/>
</dbReference>
<accession>A0A2I1EMJ7</accession>
<evidence type="ECO:0000313" key="3">
    <source>
        <dbReference type="Proteomes" id="UP000232688"/>
    </source>
</evidence>
<sequence length="185" mass="22195">MVQNRACEENFHPIEDIATLKDYFLISALTRDRILVLTWDIETYSSRGMGEFPLTEYDENCVFTICMTLHWKDEPKTLKQICLVDVESAPDLQWIMIICGSQINLLKAFALCWEAFAPDIQFGFNGLQYDWPFIMEKAKSMHLVEWMWKRMSGRQDRRETSAMELLWEIRQGRYNHFNQFRRRYK</sequence>
<dbReference type="InterPro" id="IPR006133">
    <property type="entry name" value="DNA-dir_DNA_pol_B_exonuc"/>
</dbReference>
<evidence type="ECO:0000259" key="1">
    <source>
        <dbReference type="Pfam" id="PF03104"/>
    </source>
</evidence>
<reference evidence="2 3" key="1">
    <citation type="submission" date="2017-10" db="EMBL/GenBank/DDBJ databases">
        <title>Extensive intraspecific genome diversity in a model arbuscular mycorrhizal fungus.</title>
        <authorList>
            <person name="Chen E.C.H."/>
            <person name="Morin E."/>
            <person name="Baudet D."/>
            <person name="Noel J."/>
            <person name="Ndikumana S."/>
            <person name="Charron P."/>
            <person name="St-Onge C."/>
            <person name="Giorgi J."/>
            <person name="Grigoriev I.V."/>
            <person name="Roux C."/>
            <person name="Martin F.M."/>
            <person name="Corradi N."/>
        </authorList>
    </citation>
    <scope>NUCLEOTIDE SEQUENCE [LARGE SCALE GENOMIC DNA]</scope>
    <source>
        <strain evidence="2 3">A1</strain>
    </source>
</reference>
<dbReference type="Proteomes" id="UP000232688">
    <property type="component" value="Unassembled WGS sequence"/>
</dbReference>
<dbReference type="InterPro" id="IPR036397">
    <property type="entry name" value="RNaseH_sf"/>
</dbReference>
<dbReference type="InterPro" id="IPR012337">
    <property type="entry name" value="RNaseH-like_sf"/>
</dbReference>
<dbReference type="Gene3D" id="3.30.420.10">
    <property type="entry name" value="Ribonuclease H-like superfamily/Ribonuclease H"/>
    <property type="match status" value="1"/>
</dbReference>
<dbReference type="Pfam" id="PF03104">
    <property type="entry name" value="DNA_pol_B_exo1"/>
    <property type="match status" value="1"/>
</dbReference>
<dbReference type="AlphaFoldDB" id="A0A2I1EMJ7"/>